<reference evidence="1" key="2">
    <citation type="submission" date="2015-06" db="UniProtKB">
        <authorList>
            <consortium name="EnsemblProtists"/>
        </authorList>
    </citation>
    <scope>IDENTIFICATION</scope>
    <source>
        <strain evidence="1">Emoy2</strain>
    </source>
</reference>
<accession>M4BEJ2</accession>
<dbReference type="eggNOG" id="KOG0939">
    <property type="taxonomic scope" value="Eukaryota"/>
</dbReference>
<name>M4BEJ2_HYAAE</name>
<dbReference type="HOGENOM" id="CLU_049828_0_0_1"/>
<dbReference type="Proteomes" id="UP000011713">
    <property type="component" value="Unassembled WGS sequence"/>
</dbReference>
<dbReference type="InParanoid" id="M4BEJ2"/>
<sequence>MEAQADLANWRRVLEKLHRLLLLALQQCPALLLVETELEKTELPATTTSRQTERELTEQMLEILKFSGFLLENAANKAVYPSAEPVMALLGARNERVVTEAIKVVAMLAVPPQVHRYAADPTSFVDHAAGKNSLLRRRLLTVAKGRGTPSISLEVVDYLDGTNTEPLNDMKFQFYAPEQQGKDLTSRVVSVAIPPYDEVITAMTSPEDVAYAAATACERLIALHQIPKKLHFQLFTQVRACYASRSAIASENSVVERLHALLALFSLFSDAWDVTHYVEQHPELTRGIVELIRVESIERVPQVVWVC</sequence>
<dbReference type="EMBL" id="JH598180">
    <property type="status" value="NOT_ANNOTATED_CDS"/>
    <property type="molecule type" value="Genomic_DNA"/>
</dbReference>
<dbReference type="EnsemblProtists" id="HpaT804710">
    <property type="protein sequence ID" value="HpaP804710"/>
    <property type="gene ID" value="HpaG804710"/>
</dbReference>
<protein>
    <submittedName>
        <fullName evidence="1">Uncharacterized protein</fullName>
    </submittedName>
</protein>
<reference evidence="2" key="1">
    <citation type="journal article" date="2010" name="Science">
        <title>Signatures of adaptation to obligate biotrophy in the Hyaloperonospora arabidopsidis genome.</title>
        <authorList>
            <person name="Baxter L."/>
            <person name="Tripathy S."/>
            <person name="Ishaque N."/>
            <person name="Boot N."/>
            <person name="Cabral A."/>
            <person name="Kemen E."/>
            <person name="Thines M."/>
            <person name="Ah-Fong A."/>
            <person name="Anderson R."/>
            <person name="Badejoko W."/>
            <person name="Bittner-Eddy P."/>
            <person name="Boore J.L."/>
            <person name="Chibucos M.C."/>
            <person name="Coates M."/>
            <person name="Dehal P."/>
            <person name="Delehaunty K."/>
            <person name="Dong S."/>
            <person name="Downton P."/>
            <person name="Dumas B."/>
            <person name="Fabro G."/>
            <person name="Fronick C."/>
            <person name="Fuerstenberg S.I."/>
            <person name="Fulton L."/>
            <person name="Gaulin E."/>
            <person name="Govers F."/>
            <person name="Hughes L."/>
            <person name="Humphray S."/>
            <person name="Jiang R.H."/>
            <person name="Judelson H."/>
            <person name="Kamoun S."/>
            <person name="Kyung K."/>
            <person name="Meijer H."/>
            <person name="Minx P."/>
            <person name="Morris P."/>
            <person name="Nelson J."/>
            <person name="Phuntumart V."/>
            <person name="Qutob D."/>
            <person name="Rehmany A."/>
            <person name="Rougon-Cardoso A."/>
            <person name="Ryden P."/>
            <person name="Torto-Alalibo T."/>
            <person name="Studholme D."/>
            <person name="Wang Y."/>
            <person name="Win J."/>
            <person name="Wood J."/>
            <person name="Clifton S.W."/>
            <person name="Rogers J."/>
            <person name="Van den Ackerveken G."/>
            <person name="Jones J.D."/>
            <person name="McDowell J.M."/>
            <person name="Beynon J."/>
            <person name="Tyler B.M."/>
        </authorList>
    </citation>
    <scope>NUCLEOTIDE SEQUENCE [LARGE SCALE GENOMIC DNA]</scope>
    <source>
        <strain evidence="2">Emoy2</strain>
    </source>
</reference>
<organism evidence="1 2">
    <name type="scientific">Hyaloperonospora arabidopsidis (strain Emoy2)</name>
    <name type="common">Downy mildew agent</name>
    <name type="synonym">Peronospora arabidopsidis</name>
    <dbReference type="NCBI Taxonomy" id="559515"/>
    <lineage>
        <taxon>Eukaryota</taxon>
        <taxon>Sar</taxon>
        <taxon>Stramenopiles</taxon>
        <taxon>Oomycota</taxon>
        <taxon>Peronosporomycetes</taxon>
        <taxon>Peronosporales</taxon>
        <taxon>Peronosporaceae</taxon>
        <taxon>Hyaloperonospora</taxon>
    </lineage>
</organism>
<evidence type="ECO:0000313" key="2">
    <source>
        <dbReference type="Proteomes" id="UP000011713"/>
    </source>
</evidence>
<keyword evidence="2" id="KW-1185">Reference proteome</keyword>
<dbReference type="STRING" id="559515.M4BEJ2"/>
<evidence type="ECO:0000313" key="1">
    <source>
        <dbReference type="EnsemblProtists" id="HpaP804710"/>
    </source>
</evidence>
<proteinExistence type="predicted"/>
<dbReference type="OMA" id="THYVEQH"/>
<dbReference type="VEuPathDB" id="FungiDB:HpaG804710"/>
<dbReference type="AlphaFoldDB" id="M4BEJ2"/>